<evidence type="ECO:0000256" key="3">
    <source>
        <dbReference type="ARBA" id="ARBA00022723"/>
    </source>
</evidence>
<dbReference type="GO" id="GO:0006357">
    <property type="term" value="P:regulation of transcription by RNA polymerase II"/>
    <property type="evidence" value="ECO:0007669"/>
    <property type="project" value="TreeGrafter"/>
</dbReference>
<dbReference type="GO" id="GO:0032454">
    <property type="term" value="F:histone H3K9 demethylase activity"/>
    <property type="evidence" value="ECO:0007669"/>
    <property type="project" value="InterPro"/>
</dbReference>
<dbReference type="GO" id="GO:0000785">
    <property type="term" value="C:chromatin"/>
    <property type="evidence" value="ECO:0007669"/>
    <property type="project" value="TreeGrafter"/>
</dbReference>
<dbReference type="Gene3D" id="2.60.120.650">
    <property type="entry name" value="Cupin"/>
    <property type="match status" value="1"/>
</dbReference>
<proteinExistence type="inferred from homology"/>
<dbReference type="GO" id="GO:0000118">
    <property type="term" value="C:histone deacetylase complex"/>
    <property type="evidence" value="ECO:0007669"/>
    <property type="project" value="TreeGrafter"/>
</dbReference>
<keyword evidence="3" id="KW-0479">Metal-binding</keyword>
<evidence type="ECO:0000256" key="2">
    <source>
        <dbReference type="ARBA" id="ARBA00006801"/>
    </source>
</evidence>
<dbReference type="PANTHER" id="PTHR12549:SF11">
    <property type="entry name" value="LYSINE-SPECIFIC DEMETHYLASE JMJ25"/>
    <property type="match status" value="1"/>
</dbReference>
<dbReference type="AlphaFoldDB" id="A0A1D1XXU9"/>
<dbReference type="SMART" id="SM00558">
    <property type="entry name" value="JmjC"/>
    <property type="match status" value="1"/>
</dbReference>
<evidence type="ECO:0000256" key="4">
    <source>
        <dbReference type="ARBA" id="ARBA00023242"/>
    </source>
</evidence>
<dbReference type="SUPFAM" id="SSF51197">
    <property type="entry name" value="Clavaminate synthase-like"/>
    <property type="match status" value="1"/>
</dbReference>
<dbReference type="GO" id="GO:0032259">
    <property type="term" value="P:methylation"/>
    <property type="evidence" value="ECO:0007669"/>
    <property type="project" value="UniProtKB-KW"/>
</dbReference>
<keyword evidence="4" id="KW-0539">Nucleus</keyword>
<organism evidence="6">
    <name type="scientific">Anthurium amnicola</name>
    <dbReference type="NCBI Taxonomy" id="1678845"/>
    <lineage>
        <taxon>Eukaryota</taxon>
        <taxon>Viridiplantae</taxon>
        <taxon>Streptophyta</taxon>
        <taxon>Embryophyta</taxon>
        <taxon>Tracheophyta</taxon>
        <taxon>Spermatophyta</taxon>
        <taxon>Magnoliopsida</taxon>
        <taxon>Liliopsida</taxon>
        <taxon>Araceae</taxon>
        <taxon>Pothoideae</taxon>
        <taxon>Potheae</taxon>
        <taxon>Anthurium</taxon>
    </lineage>
</organism>
<dbReference type="InterPro" id="IPR045109">
    <property type="entry name" value="LSDs-like"/>
</dbReference>
<evidence type="ECO:0000256" key="1">
    <source>
        <dbReference type="ARBA" id="ARBA00004123"/>
    </source>
</evidence>
<accession>A0A1D1XXU9</accession>
<keyword evidence="6" id="KW-0489">Methyltransferase</keyword>
<protein>
    <submittedName>
        <fullName evidence="6">Lysine-specific demethylase 3A</fullName>
    </submittedName>
</protein>
<comment type="subcellular location">
    <subcellularLocation>
        <location evidence="1">Nucleus</location>
    </subcellularLocation>
</comment>
<reference evidence="6" key="1">
    <citation type="submission" date="2015-07" db="EMBL/GenBank/DDBJ databases">
        <title>Transcriptome Assembly of Anthurium amnicola.</title>
        <authorList>
            <person name="Suzuki J."/>
        </authorList>
    </citation>
    <scope>NUCLEOTIDE SEQUENCE</scope>
</reference>
<evidence type="ECO:0000259" key="5">
    <source>
        <dbReference type="PROSITE" id="PS51184"/>
    </source>
</evidence>
<dbReference type="GO" id="GO:0003712">
    <property type="term" value="F:transcription coregulator activity"/>
    <property type="evidence" value="ECO:0007669"/>
    <property type="project" value="TreeGrafter"/>
</dbReference>
<feature type="domain" description="JmjC" evidence="5">
    <location>
        <begin position="1"/>
        <end position="149"/>
    </location>
</feature>
<dbReference type="InterPro" id="IPR003347">
    <property type="entry name" value="JmjC_dom"/>
</dbReference>
<comment type="similarity">
    <text evidence="2">Belongs to the JARID1 histone demethylase family.</text>
</comment>
<dbReference type="Pfam" id="PF02373">
    <property type="entry name" value="JmjC"/>
    <property type="match status" value="1"/>
</dbReference>
<sequence length="192" mass="22010">MTDGNDEAADSRKENVGTGSIIKDSGEEVISTEGGALWDIFRREDSAKLQAYLKKHCREFLHINCCPVEQVIHPIHDQTFYLTLDHKRKLKEEYGIEAWTFVQKLGEAVFIPAGCAHQVRNLKSCIKVAVDFVSPENVFECIHLAQEFRRLPEDHRAKEDKLEVKKMIFYAIKNAVEGLREYRSSSAVKIKM</sequence>
<name>A0A1D1XXU9_9ARAE</name>
<dbReference type="GO" id="GO:0031490">
    <property type="term" value="F:chromatin DNA binding"/>
    <property type="evidence" value="ECO:0007669"/>
    <property type="project" value="TreeGrafter"/>
</dbReference>
<dbReference type="EMBL" id="GDJX01020731">
    <property type="protein sequence ID" value="JAT47205.1"/>
    <property type="molecule type" value="Transcribed_RNA"/>
</dbReference>
<dbReference type="PROSITE" id="PS51184">
    <property type="entry name" value="JMJC"/>
    <property type="match status" value="1"/>
</dbReference>
<gene>
    <name evidence="6" type="primary">KDM3A_18</name>
    <name evidence="6" type="ORF">g.101734</name>
</gene>
<keyword evidence="6" id="KW-0808">Transferase</keyword>
<dbReference type="PANTHER" id="PTHR12549">
    <property type="entry name" value="JMJC DOMAIN-CONTAINING HISTONE DEMETHYLATION PROTEIN"/>
    <property type="match status" value="1"/>
</dbReference>
<dbReference type="FunFam" id="2.60.120.650:FF:000033">
    <property type="entry name" value="Transcription factor jumonji (JmjC) domain-containing protein"/>
    <property type="match status" value="1"/>
</dbReference>
<dbReference type="GO" id="GO:0008168">
    <property type="term" value="F:methyltransferase activity"/>
    <property type="evidence" value="ECO:0007669"/>
    <property type="project" value="UniProtKB-KW"/>
</dbReference>
<evidence type="ECO:0000313" key="6">
    <source>
        <dbReference type="EMBL" id="JAT47205.1"/>
    </source>
</evidence>
<dbReference type="GO" id="GO:0046872">
    <property type="term" value="F:metal ion binding"/>
    <property type="evidence" value="ECO:0007669"/>
    <property type="project" value="UniProtKB-KW"/>
</dbReference>